<evidence type="ECO:0000259" key="1">
    <source>
        <dbReference type="Pfam" id="PF00004"/>
    </source>
</evidence>
<sequence>MALSYQQLLTAVPLILRAGHVPTIVGDAGIGKTALVQAVAQQLGARLFTTVVSLSEKGDLAIPIPPMTESAYITTRAYGRLADIQFGYTHTLIQIIQQAEHNPKKPILWFLDEFNRGTAAVQSELMNLVLQRQINDLILPANVAMIIAENPDQQMSGFEATTYAVYGADAAINDRTTRLVMSVSVREWLAWASAGEKRPNIHPLIQQFISDNTDVLQVTNHQTDIMPTPRAWQRVSDNYYELLALPTPLQETLLFDLVAGDVGSAVATQFVASIHRQTPGLTAAMIFEAMPAGPTVPDDVLQEFQALSEVQKLTLTQTAVQTVDLLNDAHAGRFASLLAELAPDSQYALVKQLADQRLLERLFQSEAPNVVQLYQKMMDIAAK</sequence>
<evidence type="ECO:0000313" key="3">
    <source>
        <dbReference type="Proteomes" id="UP000590460"/>
    </source>
</evidence>
<proteinExistence type="predicted"/>
<dbReference type="InterPro" id="IPR027417">
    <property type="entry name" value="P-loop_NTPase"/>
</dbReference>
<dbReference type="EMBL" id="JAAXPO010000007">
    <property type="protein sequence ID" value="NKZ18912.1"/>
    <property type="molecule type" value="Genomic_DNA"/>
</dbReference>
<accession>A0A846ZHX5</accession>
<reference evidence="2 3" key="1">
    <citation type="submission" date="2020-04" db="EMBL/GenBank/DDBJ databases">
        <title>MicrobeNet Type strains.</title>
        <authorList>
            <person name="Nicholson A.C."/>
        </authorList>
    </citation>
    <scope>NUCLEOTIDE SEQUENCE [LARGE SCALE GENOMIC DNA]</scope>
    <source>
        <strain evidence="2 3">CCUG 54536</strain>
    </source>
</reference>
<dbReference type="InterPro" id="IPR003959">
    <property type="entry name" value="ATPase_AAA_core"/>
</dbReference>
<dbReference type="GO" id="GO:0005524">
    <property type="term" value="F:ATP binding"/>
    <property type="evidence" value="ECO:0007669"/>
    <property type="project" value="UniProtKB-KW"/>
</dbReference>
<keyword evidence="2" id="KW-0547">Nucleotide-binding</keyword>
<keyword evidence="2" id="KW-0067">ATP-binding</keyword>
<dbReference type="SUPFAM" id="SSF52540">
    <property type="entry name" value="P-loop containing nucleoside triphosphate hydrolases"/>
    <property type="match status" value="1"/>
</dbReference>
<dbReference type="Gene3D" id="3.40.50.300">
    <property type="entry name" value="P-loop containing nucleotide triphosphate hydrolases"/>
    <property type="match status" value="1"/>
</dbReference>
<comment type="caution">
    <text evidence="2">The sequence shown here is derived from an EMBL/GenBank/DDBJ whole genome shotgun (WGS) entry which is preliminary data.</text>
</comment>
<organism evidence="2 3">
    <name type="scientific">Leuconostoc holzapfelii</name>
    <dbReference type="NCBI Taxonomy" id="434464"/>
    <lineage>
        <taxon>Bacteria</taxon>
        <taxon>Bacillati</taxon>
        <taxon>Bacillota</taxon>
        <taxon>Bacilli</taxon>
        <taxon>Lactobacillales</taxon>
        <taxon>Lactobacillaceae</taxon>
        <taxon>Leuconostoc</taxon>
    </lineage>
</organism>
<dbReference type="Proteomes" id="UP000590460">
    <property type="component" value="Unassembled WGS sequence"/>
</dbReference>
<dbReference type="Pfam" id="PF00004">
    <property type="entry name" value="AAA"/>
    <property type="match status" value="1"/>
</dbReference>
<feature type="domain" description="ATPase AAA-type core" evidence="1">
    <location>
        <begin position="24"/>
        <end position="135"/>
    </location>
</feature>
<dbReference type="RefSeq" id="WP_168677404.1">
    <property type="nucleotide sequence ID" value="NZ_BPKV01000008.1"/>
</dbReference>
<protein>
    <submittedName>
        <fullName evidence="2">ATP-binding protein</fullName>
    </submittedName>
</protein>
<dbReference type="AlphaFoldDB" id="A0A846ZHX5"/>
<gene>
    <name evidence="2" type="ORF">HF966_06965</name>
</gene>
<dbReference type="GO" id="GO:0016887">
    <property type="term" value="F:ATP hydrolysis activity"/>
    <property type="evidence" value="ECO:0007669"/>
    <property type="project" value="InterPro"/>
</dbReference>
<evidence type="ECO:0000313" key="2">
    <source>
        <dbReference type="EMBL" id="NKZ18912.1"/>
    </source>
</evidence>
<name>A0A846ZHX5_9LACO</name>
<dbReference type="CDD" id="cd00009">
    <property type="entry name" value="AAA"/>
    <property type="match status" value="1"/>
</dbReference>